<dbReference type="WBParaSite" id="HCON_00093840-00001">
    <property type="protein sequence ID" value="HCON_00093840-00001"/>
    <property type="gene ID" value="HCON_00093840"/>
</dbReference>
<protein>
    <submittedName>
        <fullName evidence="2">Uncharacterized protein</fullName>
    </submittedName>
</protein>
<dbReference type="OrthoDB" id="5875998at2759"/>
<organism evidence="1 2">
    <name type="scientific">Haemonchus contortus</name>
    <name type="common">Barber pole worm</name>
    <dbReference type="NCBI Taxonomy" id="6289"/>
    <lineage>
        <taxon>Eukaryota</taxon>
        <taxon>Metazoa</taxon>
        <taxon>Ecdysozoa</taxon>
        <taxon>Nematoda</taxon>
        <taxon>Chromadorea</taxon>
        <taxon>Rhabditida</taxon>
        <taxon>Rhabditina</taxon>
        <taxon>Rhabditomorpha</taxon>
        <taxon>Strongyloidea</taxon>
        <taxon>Trichostrongylidae</taxon>
        <taxon>Haemonchus</taxon>
    </lineage>
</organism>
<keyword evidence="1" id="KW-1185">Reference proteome</keyword>
<sequence>MVELTGRLELIPPMALATFTSAILTCVSPRQQRPLKT</sequence>
<dbReference type="Proteomes" id="UP000025227">
    <property type="component" value="Unplaced"/>
</dbReference>
<name>A0A7I4YGM4_HAECO</name>
<dbReference type="AlphaFoldDB" id="A0A7I4YGM4"/>
<evidence type="ECO:0000313" key="1">
    <source>
        <dbReference type="Proteomes" id="UP000025227"/>
    </source>
</evidence>
<reference evidence="2" key="1">
    <citation type="submission" date="2020-12" db="UniProtKB">
        <authorList>
            <consortium name="WormBaseParasite"/>
        </authorList>
    </citation>
    <scope>IDENTIFICATION</scope>
    <source>
        <strain evidence="2">MHco3</strain>
    </source>
</reference>
<proteinExistence type="predicted"/>
<accession>A0A7I4YGM4</accession>
<evidence type="ECO:0000313" key="2">
    <source>
        <dbReference type="WBParaSite" id="HCON_00093840-00001"/>
    </source>
</evidence>